<dbReference type="PaxDb" id="768679-TTX_1783"/>
<sequence length="65" mass="7953">MWAGLYNLYTLYILLGPANQLYQNYREDMPLIYLKTKKKYNTWHNLVDTIHISLNRHLYITIYKT</sequence>
<dbReference type="HOGENOM" id="CLU_2839575_0_0_2"/>
<dbReference type="Proteomes" id="UP000002654">
    <property type="component" value="Chromosome"/>
</dbReference>
<dbReference type="STRING" id="768679.TTX_1783"/>
<evidence type="ECO:0000313" key="2">
    <source>
        <dbReference type="Proteomes" id="UP000002654"/>
    </source>
</evidence>
<protein>
    <submittedName>
        <fullName evidence="1">Uncharacterized protein</fullName>
    </submittedName>
</protein>
<dbReference type="EMBL" id="FN869859">
    <property type="protein sequence ID" value="CCC82403.1"/>
    <property type="molecule type" value="Genomic_DNA"/>
</dbReference>
<proteinExistence type="predicted"/>
<keyword evidence="2" id="KW-1185">Reference proteome</keyword>
<dbReference type="KEGG" id="ttn:TTX_1783"/>
<evidence type="ECO:0000313" key="1">
    <source>
        <dbReference type="EMBL" id="CCC82403.1"/>
    </source>
</evidence>
<gene>
    <name evidence="1" type="ordered locus">TTX_1783</name>
</gene>
<organism evidence="1 2">
    <name type="scientific">Thermoproteus tenax (strain ATCC 35583 / DSM 2078 / JCM 9277 / NBRC 100435 / Kra 1)</name>
    <dbReference type="NCBI Taxonomy" id="768679"/>
    <lineage>
        <taxon>Archaea</taxon>
        <taxon>Thermoproteota</taxon>
        <taxon>Thermoprotei</taxon>
        <taxon>Thermoproteales</taxon>
        <taxon>Thermoproteaceae</taxon>
        <taxon>Thermoproteus</taxon>
    </lineage>
</organism>
<reference evidence="1 2" key="1">
    <citation type="journal article" date="2011" name="PLoS ONE">
        <title>The complete genome sequence of Thermoproteus tenax: a physiologically versatile member of the Crenarchaeota.</title>
        <authorList>
            <person name="Siebers B."/>
            <person name="Zaparty M."/>
            <person name="Raddatz G."/>
            <person name="Tjaden B."/>
            <person name="Albers S.V."/>
            <person name="Bell S.D."/>
            <person name="Blombach F."/>
            <person name="Kletzin A."/>
            <person name="Kyrpides N."/>
            <person name="Lanz C."/>
            <person name="Plagens A."/>
            <person name="Rampp M."/>
            <person name="Rosinus A."/>
            <person name="von Jan M."/>
            <person name="Makarova K.S."/>
            <person name="Klenk H.P."/>
            <person name="Schuster S.C."/>
            <person name="Hensel R."/>
        </authorList>
    </citation>
    <scope>NUCLEOTIDE SEQUENCE [LARGE SCALE GENOMIC DNA]</scope>
    <source>
        <strain evidence="2">ATCC 35583 / DSM 2078 / JCM 9277 / NBRC 100435 / Kra 1</strain>
    </source>
</reference>
<name>G4RLF8_THETK</name>
<dbReference type="PATRIC" id="fig|768679.9.peg.1805"/>
<dbReference type="AlphaFoldDB" id="G4RLF8"/>
<accession>G4RLF8</accession>